<keyword evidence="2" id="KW-0479">Metal-binding</keyword>
<dbReference type="GO" id="GO:0004065">
    <property type="term" value="F:arylsulfatase activity"/>
    <property type="evidence" value="ECO:0007669"/>
    <property type="project" value="TreeGrafter"/>
</dbReference>
<dbReference type="EMBL" id="UINC01070332">
    <property type="protein sequence ID" value="SVC04398.1"/>
    <property type="molecule type" value="Genomic_DNA"/>
</dbReference>
<dbReference type="InterPro" id="IPR017850">
    <property type="entry name" value="Alkaline_phosphatase_core_sf"/>
</dbReference>
<dbReference type="GO" id="GO:0046872">
    <property type="term" value="F:metal ion binding"/>
    <property type="evidence" value="ECO:0007669"/>
    <property type="project" value="UniProtKB-KW"/>
</dbReference>
<dbReference type="InterPro" id="IPR050738">
    <property type="entry name" value="Sulfatase"/>
</dbReference>
<feature type="domain" description="Sulfatase N-terminal" evidence="5">
    <location>
        <begin position="5"/>
        <end position="111"/>
    </location>
</feature>
<gene>
    <name evidence="6" type="ORF">METZ01_LOCUS257252</name>
</gene>
<dbReference type="PANTHER" id="PTHR42693:SF53">
    <property type="entry name" value="ENDO-4-O-SULFATASE"/>
    <property type="match status" value="1"/>
</dbReference>
<reference evidence="6" key="1">
    <citation type="submission" date="2018-05" db="EMBL/GenBank/DDBJ databases">
        <authorList>
            <person name="Lanie J.A."/>
            <person name="Ng W.-L."/>
            <person name="Kazmierczak K.M."/>
            <person name="Andrzejewski T.M."/>
            <person name="Davidsen T.M."/>
            <person name="Wayne K.J."/>
            <person name="Tettelin H."/>
            <person name="Glass J.I."/>
            <person name="Rusch D."/>
            <person name="Podicherti R."/>
            <person name="Tsui H.-C.T."/>
            <person name="Winkler M.E."/>
        </authorList>
    </citation>
    <scope>NUCLEOTIDE SEQUENCE</scope>
</reference>
<comment type="similarity">
    <text evidence="1">Belongs to the sulfatase family.</text>
</comment>
<evidence type="ECO:0000313" key="6">
    <source>
        <dbReference type="EMBL" id="SVC04398.1"/>
    </source>
</evidence>
<evidence type="ECO:0000256" key="3">
    <source>
        <dbReference type="ARBA" id="ARBA00022801"/>
    </source>
</evidence>
<dbReference type="PROSITE" id="PS00523">
    <property type="entry name" value="SULFATASE_1"/>
    <property type="match status" value="1"/>
</dbReference>
<keyword evidence="3" id="KW-0378">Hydrolase</keyword>
<proteinExistence type="inferred from homology"/>
<accession>A0A382IXZ8</accession>
<evidence type="ECO:0000256" key="2">
    <source>
        <dbReference type="ARBA" id="ARBA00022723"/>
    </source>
</evidence>
<dbReference type="InterPro" id="IPR024607">
    <property type="entry name" value="Sulfatase_CS"/>
</dbReference>
<organism evidence="6">
    <name type="scientific">marine metagenome</name>
    <dbReference type="NCBI Taxonomy" id="408172"/>
    <lineage>
        <taxon>unclassified sequences</taxon>
        <taxon>metagenomes</taxon>
        <taxon>ecological metagenomes</taxon>
    </lineage>
</organism>
<dbReference type="AlphaFoldDB" id="A0A382IXZ8"/>
<dbReference type="InterPro" id="IPR000917">
    <property type="entry name" value="Sulfatase_N"/>
</dbReference>
<protein>
    <recommendedName>
        <fullName evidence="5">Sulfatase N-terminal domain-containing protein</fullName>
    </recommendedName>
</protein>
<dbReference type="PANTHER" id="PTHR42693">
    <property type="entry name" value="ARYLSULFATASE FAMILY MEMBER"/>
    <property type="match status" value="1"/>
</dbReference>
<dbReference type="Gene3D" id="3.40.720.10">
    <property type="entry name" value="Alkaline Phosphatase, subunit A"/>
    <property type="match status" value="1"/>
</dbReference>
<name>A0A382IXZ8_9ZZZZ</name>
<evidence type="ECO:0000256" key="4">
    <source>
        <dbReference type="ARBA" id="ARBA00022837"/>
    </source>
</evidence>
<evidence type="ECO:0000259" key="5">
    <source>
        <dbReference type="Pfam" id="PF00884"/>
    </source>
</evidence>
<evidence type="ECO:0000256" key="1">
    <source>
        <dbReference type="ARBA" id="ARBA00008779"/>
    </source>
</evidence>
<sequence>MMPRPNILFLMADQMQGEVLDSGHVCQTPNLDRLVQRGVRFSRAYTPNAICSPARASLMTGLLPHNHGVLTVIHTVDDDQCCLRTAKPHWAQRLGTAGYRTGYFGKWHVERTRRLDLFGWQTFACEGGNRLRQAEEEARAACESATFSLEMDLDQPPG</sequence>
<keyword evidence="4" id="KW-0106">Calcium</keyword>
<feature type="non-terminal residue" evidence="6">
    <location>
        <position position="158"/>
    </location>
</feature>
<dbReference type="SUPFAM" id="SSF53649">
    <property type="entry name" value="Alkaline phosphatase-like"/>
    <property type="match status" value="1"/>
</dbReference>
<dbReference type="Pfam" id="PF00884">
    <property type="entry name" value="Sulfatase"/>
    <property type="match status" value="1"/>
</dbReference>